<feature type="transmembrane region" description="Helical" evidence="2">
    <location>
        <begin position="109"/>
        <end position="133"/>
    </location>
</feature>
<feature type="transmembrane region" description="Helical" evidence="2">
    <location>
        <begin position="154"/>
        <end position="172"/>
    </location>
</feature>
<dbReference type="Pfam" id="PF01066">
    <property type="entry name" value="CDP-OH_P_transf"/>
    <property type="match status" value="1"/>
</dbReference>
<protein>
    <submittedName>
        <fullName evidence="3">Unannotated protein</fullName>
    </submittedName>
</protein>
<keyword evidence="2" id="KW-0472">Membrane</keyword>
<keyword evidence="2" id="KW-1133">Transmembrane helix</keyword>
<dbReference type="EMBL" id="CAEZSR010000008">
    <property type="protein sequence ID" value="CAB4542626.1"/>
    <property type="molecule type" value="Genomic_DNA"/>
</dbReference>
<evidence type="ECO:0000256" key="1">
    <source>
        <dbReference type="ARBA" id="ARBA00022679"/>
    </source>
</evidence>
<evidence type="ECO:0000313" key="3">
    <source>
        <dbReference type="EMBL" id="CAB4542626.1"/>
    </source>
</evidence>
<dbReference type="GO" id="GO:0016780">
    <property type="term" value="F:phosphotransferase activity, for other substituted phosphate groups"/>
    <property type="evidence" value="ECO:0007669"/>
    <property type="project" value="InterPro"/>
</dbReference>
<proteinExistence type="predicted"/>
<feature type="transmembrane region" description="Helical" evidence="2">
    <location>
        <begin position="178"/>
        <end position="197"/>
    </location>
</feature>
<gene>
    <name evidence="3" type="ORF">UFOPK1493_00417</name>
</gene>
<keyword evidence="2" id="KW-0812">Transmembrane</keyword>
<dbReference type="GO" id="GO:0016020">
    <property type="term" value="C:membrane"/>
    <property type="evidence" value="ECO:0007669"/>
    <property type="project" value="InterPro"/>
</dbReference>
<evidence type="ECO:0000256" key="2">
    <source>
        <dbReference type="SAM" id="Phobius"/>
    </source>
</evidence>
<dbReference type="InterPro" id="IPR043130">
    <property type="entry name" value="CDP-OH_PTrfase_TM_dom"/>
</dbReference>
<accession>A0A6J6BUQ6</accession>
<reference evidence="3" key="1">
    <citation type="submission" date="2020-05" db="EMBL/GenBank/DDBJ databases">
        <authorList>
            <person name="Chiriac C."/>
            <person name="Salcher M."/>
            <person name="Ghai R."/>
            <person name="Kavagutti S V."/>
        </authorList>
    </citation>
    <scope>NUCLEOTIDE SEQUENCE</scope>
</reference>
<dbReference type="PROSITE" id="PS00379">
    <property type="entry name" value="CDP_ALCOHOL_P_TRANSF"/>
    <property type="match status" value="1"/>
</dbReference>
<feature type="transmembrane region" description="Helical" evidence="2">
    <location>
        <begin position="30"/>
        <end position="52"/>
    </location>
</feature>
<keyword evidence="1" id="KW-0808">Transferase</keyword>
<organism evidence="3">
    <name type="scientific">freshwater metagenome</name>
    <dbReference type="NCBI Taxonomy" id="449393"/>
    <lineage>
        <taxon>unclassified sequences</taxon>
        <taxon>metagenomes</taxon>
        <taxon>ecological metagenomes</taxon>
    </lineage>
</organism>
<name>A0A6J6BUQ6_9ZZZZ</name>
<dbReference type="GO" id="GO:0008654">
    <property type="term" value="P:phospholipid biosynthetic process"/>
    <property type="evidence" value="ECO:0007669"/>
    <property type="project" value="InterPro"/>
</dbReference>
<dbReference type="AlphaFoldDB" id="A0A6J6BUQ6"/>
<dbReference type="Gene3D" id="1.20.120.1760">
    <property type="match status" value="1"/>
</dbReference>
<dbReference type="InterPro" id="IPR048254">
    <property type="entry name" value="CDP_ALCOHOL_P_TRANSF_CS"/>
</dbReference>
<dbReference type="InterPro" id="IPR000462">
    <property type="entry name" value="CDP-OH_P_trans"/>
</dbReference>
<sequence length="203" mass="21373">MIDDRLRVVKDRALEPFVRRLPSAATPGRLTALSLAASLAAALLAAGGRVWWSLAAWLLGRLVDGFDGAVARRLGRSGDLGGYLDLMSDTVGYAAIPLGIAAGQDDSRVWIACAVLLAAYYVNALSWTLLSAIAEKRSAGAAARGERTSVHMPAGLVEGAETIVLVSAMLAFPRQATVLFSVMAALVAVTVVQRVVWAWRSLG</sequence>